<evidence type="ECO:0000313" key="3">
    <source>
        <dbReference type="Proteomes" id="UP000268233"/>
    </source>
</evidence>
<dbReference type="RefSeq" id="WP_121304649.1">
    <property type="nucleotide sequence ID" value="NZ_RBWW01000003.1"/>
</dbReference>
<proteinExistence type="predicted"/>
<dbReference type="AlphaFoldDB" id="A0A495QQZ4"/>
<keyword evidence="3" id="KW-1185">Reference proteome</keyword>
<comment type="caution">
    <text evidence="2">The sequence shown here is derived from an EMBL/GenBank/DDBJ whole genome shotgun (WGS) entry which is preliminary data.</text>
</comment>
<dbReference type="Proteomes" id="UP000268233">
    <property type="component" value="Unassembled WGS sequence"/>
</dbReference>
<organism evidence="2 3">
    <name type="scientific">Haloarcula quadrata</name>
    <dbReference type="NCBI Taxonomy" id="182779"/>
    <lineage>
        <taxon>Archaea</taxon>
        <taxon>Methanobacteriati</taxon>
        <taxon>Methanobacteriota</taxon>
        <taxon>Stenosarchaea group</taxon>
        <taxon>Halobacteria</taxon>
        <taxon>Halobacteriales</taxon>
        <taxon>Haloarculaceae</taxon>
        <taxon>Haloarcula</taxon>
    </lineage>
</organism>
<keyword evidence="1" id="KW-1133">Transmembrane helix</keyword>
<evidence type="ECO:0000313" key="2">
    <source>
        <dbReference type="EMBL" id="RKS75915.1"/>
    </source>
</evidence>
<reference evidence="2 3" key="1">
    <citation type="submission" date="2018-10" db="EMBL/GenBank/DDBJ databases">
        <title>Genomic Encyclopedia of Archaeal and Bacterial Type Strains, Phase II (KMG-II): from individual species to whole genera.</title>
        <authorList>
            <person name="Goeker M."/>
        </authorList>
    </citation>
    <scope>NUCLEOTIDE SEQUENCE [LARGE SCALE GENOMIC DNA]</scope>
    <source>
        <strain evidence="2 3">DSM 11927</strain>
    </source>
</reference>
<protein>
    <submittedName>
        <fullName evidence="2">Uncharacterized protein</fullName>
    </submittedName>
</protein>
<dbReference type="EMBL" id="RBWW01000003">
    <property type="protein sequence ID" value="RKS75915.1"/>
    <property type="molecule type" value="Genomic_DNA"/>
</dbReference>
<sequence length="225" mass="25004">MPSNQQLARPQQVLTIANSYLKRERPATALLPVAALLVVAGVFAVTSFLPAIVVGGLLTTGFLVPLIQPRGTVRLRTDTDVTSVVDSFTSPVPPILPLQWGTADEVVVEDGIPVYTLSYLFGLRSVEISLHRDSRSISDGSHRINLQLRMDGTPWSRYAVDVYDQDGQAEIEYEYEADQRLGLRRLPQRLIADRYFEAALRAQGYTVVERNRSVTRYLKQLGCGS</sequence>
<keyword evidence="1" id="KW-0812">Transmembrane</keyword>
<evidence type="ECO:0000256" key="1">
    <source>
        <dbReference type="SAM" id="Phobius"/>
    </source>
</evidence>
<name>A0A495QQZ4_9EURY</name>
<gene>
    <name evidence="2" type="ORF">BDK61_4533</name>
</gene>
<feature type="transmembrane region" description="Helical" evidence="1">
    <location>
        <begin position="27"/>
        <end position="45"/>
    </location>
</feature>
<keyword evidence="1" id="KW-0472">Membrane</keyword>
<accession>A0A495QQZ4</accession>